<dbReference type="InterPro" id="IPR032867">
    <property type="entry name" value="DYW_dom"/>
</dbReference>
<dbReference type="OrthoDB" id="185373at2759"/>
<dbReference type="FunFam" id="1.25.40.10:FF:000348">
    <property type="entry name" value="Pentatricopeptide repeat-containing protein chloroplastic"/>
    <property type="match status" value="1"/>
</dbReference>
<evidence type="ECO:0000313" key="6">
    <source>
        <dbReference type="RefSeq" id="XP_031375494.1"/>
    </source>
</evidence>
<reference evidence="6" key="2">
    <citation type="submission" date="2025-08" db="UniProtKB">
        <authorList>
            <consortium name="RefSeq"/>
        </authorList>
    </citation>
    <scope>IDENTIFICATION</scope>
    <source>
        <tissue evidence="6">Leaf</tissue>
    </source>
</reference>
<dbReference type="Proteomes" id="UP000515151">
    <property type="component" value="Chromosome 1"/>
</dbReference>
<organism evidence="5 6">
    <name type="scientific">Punica granatum</name>
    <name type="common">Pomegranate</name>
    <dbReference type="NCBI Taxonomy" id="22663"/>
    <lineage>
        <taxon>Eukaryota</taxon>
        <taxon>Viridiplantae</taxon>
        <taxon>Streptophyta</taxon>
        <taxon>Embryophyta</taxon>
        <taxon>Tracheophyta</taxon>
        <taxon>Spermatophyta</taxon>
        <taxon>Magnoliopsida</taxon>
        <taxon>eudicotyledons</taxon>
        <taxon>Gunneridae</taxon>
        <taxon>Pentapetalae</taxon>
        <taxon>rosids</taxon>
        <taxon>malvids</taxon>
        <taxon>Myrtales</taxon>
        <taxon>Lythraceae</taxon>
        <taxon>Punica</taxon>
    </lineage>
</organism>
<dbReference type="PROSITE" id="PS51375">
    <property type="entry name" value="PPR"/>
    <property type="match status" value="5"/>
</dbReference>
<dbReference type="InterPro" id="IPR002885">
    <property type="entry name" value="PPR_rpt"/>
</dbReference>
<evidence type="ECO:0000313" key="5">
    <source>
        <dbReference type="Proteomes" id="UP000515151"/>
    </source>
</evidence>
<accession>A0A6P8BYW4</accession>
<proteinExistence type="inferred from homology"/>
<dbReference type="Pfam" id="PF13041">
    <property type="entry name" value="PPR_2"/>
    <property type="match status" value="1"/>
</dbReference>
<feature type="repeat" description="PPR" evidence="3">
    <location>
        <begin position="257"/>
        <end position="291"/>
    </location>
</feature>
<feature type="repeat" description="PPR" evidence="3">
    <location>
        <begin position="358"/>
        <end position="392"/>
    </location>
</feature>
<dbReference type="InterPro" id="IPR046848">
    <property type="entry name" value="E_motif"/>
</dbReference>
<dbReference type="InterPro" id="IPR011990">
    <property type="entry name" value="TPR-like_helical_dom_sf"/>
</dbReference>
<evidence type="ECO:0000256" key="3">
    <source>
        <dbReference type="PROSITE-ProRule" id="PRU00708"/>
    </source>
</evidence>
<sequence>MEQSLKSPKIHVICIYISNDFLKFVQFSQTNISSFPSPEGLLPSDMEALCLSSVSASASASSPEALLHSFNSPWELKQVHAHLVKSKAPLSSLPLPRVATVCASSRAHFLYAHRLLTLVHGPASTTPLWNSCLKALAEGDCPSEALSLFYRLRELDVLPDTFTCSFVLKACTKLLDLDNGRIIHGYIEKLGFRWNLFLENTIVNLYGLCGEMGDARKLFDSMPQRDVVTWNTMITHSVKRGDIDRAHGYFVRMPERSVRSWTAMISGLVQCGKPEEAVQLFREMEGTGMRPNEVTVVALLAACADLGVLDLGREVHEFSDRSGFKKNTHISNTLIDMYVKCGCLEEARRVFDGMEERTIFSWSAMIYGLALHGQAQEALTFFDRMVHIGMRPNGVTFVGLLQACSHMGLVDRGREFFAEMTRDYGIVPEIEHYGCVVDLLSRAGHLQEAREFIENMPMVPNGIVWGALLGGCKVHKNIELAEEAIKHLSELDPLNDGYYVVLSNIYADAEQWEDVARVRKLMRARGVKKTPGWSSITIDGEIHKFVAGDSANDWIEEMSLTWETLLGKMKLRGYVPNTSVVLLDMEESEKEKFLSRHSEKVALVFGLIYTKPGTTIRIMKNLRVCEDCHEAFKIASQVTRREIIVRDRNRFHLFKDGICSCRDYW</sequence>
<dbReference type="PANTHER" id="PTHR47926">
    <property type="entry name" value="PENTATRICOPEPTIDE REPEAT-CONTAINING PROTEIN"/>
    <property type="match status" value="1"/>
</dbReference>
<dbReference type="Pfam" id="PF20431">
    <property type="entry name" value="E_motif"/>
    <property type="match status" value="1"/>
</dbReference>
<comment type="similarity">
    <text evidence="1">Belongs to the PPR family. PCMP-H subfamily.</text>
</comment>
<dbReference type="PANTHER" id="PTHR47926:SF458">
    <property type="entry name" value="PENTATRICOPEPTIDE REPEAT-CONTAINING PROTEIN"/>
    <property type="match status" value="1"/>
</dbReference>
<dbReference type="NCBIfam" id="TIGR00756">
    <property type="entry name" value="PPR"/>
    <property type="match status" value="4"/>
</dbReference>
<evidence type="ECO:0000259" key="4">
    <source>
        <dbReference type="Pfam" id="PF14432"/>
    </source>
</evidence>
<reference evidence="5" key="1">
    <citation type="journal article" date="2020" name="Plant Biotechnol. J.">
        <title>The pomegranate (Punica granatum L.) draft genome dissects genetic divergence between soft- and hard-seeded cultivars.</title>
        <authorList>
            <person name="Luo X."/>
            <person name="Li H."/>
            <person name="Wu Z."/>
            <person name="Yao W."/>
            <person name="Zhao P."/>
            <person name="Cao D."/>
            <person name="Yu H."/>
            <person name="Li K."/>
            <person name="Poudel K."/>
            <person name="Zhao D."/>
            <person name="Zhang F."/>
            <person name="Xia X."/>
            <person name="Chen L."/>
            <person name="Wang Q."/>
            <person name="Jing D."/>
            <person name="Cao S."/>
        </authorList>
    </citation>
    <scope>NUCLEOTIDE SEQUENCE [LARGE SCALE GENOMIC DNA]</scope>
    <source>
        <strain evidence="5">cv. Tunisia</strain>
    </source>
</reference>
<dbReference type="Pfam" id="PF14432">
    <property type="entry name" value="DYW_deaminase"/>
    <property type="match status" value="1"/>
</dbReference>
<dbReference type="Pfam" id="PF01535">
    <property type="entry name" value="PPR"/>
    <property type="match status" value="6"/>
</dbReference>
<dbReference type="RefSeq" id="XP_031375494.1">
    <property type="nucleotide sequence ID" value="XM_031519634.1"/>
</dbReference>
<dbReference type="Gene3D" id="1.25.40.10">
    <property type="entry name" value="Tetratricopeptide repeat domain"/>
    <property type="match status" value="3"/>
</dbReference>
<dbReference type="GO" id="GO:0003723">
    <property type="term" value="F:RNA binding"/>
    <property type="evidence" value="ECO:0007669"/>
    <property type="project" value="InterPro"/>
</dbReference>
<gene>
    <name evidence="6" type="primary">LOC116189941</name>
</gene>
<keyword evidence="2" id="KW-0677">Repeat</keyword>
<evidence type="ECO:0000256" key="2">
    <source>
        <dbReference type="ARBA" id="ARBA00022737"/>
    </source>
</evidence>
<feature type="domain" description="DYW" evidence="4">
    <location>
        <begin position="573"/>
        <end position="665"/>
    </location>
</feature>
<evidence type="ECO:0000256" key="1">
    <source>
        <dbReference type="ARBA" id="ARBA00006643"/>
    </source>
</evidence>
<keyword evidence="5" id="KW-1185">Reference proteome</keyword>
<dbReference type="GeneID" id="116189941"/>
<name>A0A6P8BYW4_PUNGR</name>
<dbReference type="AlphaFoldDB" id="A0A6P8BYW4"/>
<feature type="repeat" description="PPR" evidence="3">
    <location>
        <begin position="393"/>
        <end position="428"/>
    </location>
</feature>
<protein>
    <submittedName>
        <fullName evidence="6">Pentatricopeptide repeat-containing protein At5g66520-like isoform X1</fullName>
    </submittedName>
</protein>
<feature type="repeat" description="PPR" evidence="3">
    <location>
        <begin position="226"/>
        <end position="256"/>
    </location>
</feature>
<feature type="repeat" description="PPR" evidence="3">
    <location>
        <begin position="327"/>
        <end position="357"/>
    </location>
</feature>
<dbReference type="FunFam" id="1.25.40.10:FF:000184">
    <property type="entry name" value="Pentatricopeptide repeat-containing protein, chloroplastic"/>
    <property type="match status" value="1"/>
</dbReference>
<dbReference type="InterPro" id="IPR046960">
    <property type="entry name" value="PPR_At4g14850-like_plant"/>
</dbReference>
<dbReference type="GO" id="GO:0008270">
    <property type="term" value="F:zinc ion binding"/>
    <property type="evidence" value="ECO:0007669"/>
    <property type="project" value="InterPro"/>
</dbReference>
<dbReference type="GO" id="GO:0009451">
    <property type="term" value="P:RNA modification"/>
    <property type="evidence" value="ECO:0007669"/>
    <property type="project" value="InterPro"/>
</dbReference>